<dbReference type="PANTHER" id="PTHR28027">
    <property type="entry name" value="TRANSCRIPTIONAL REGULATOR MIT1"/>
    <property type="match status" value="1"/>
</dbReference>
<evidence type="ECO:0000313" key="1">
    <source>
        <dbReference type="EMBL" id="SGZ57776.1"/>
    </source>
</evidence>
<dbReference type="InterPro" id="IPR018608">
    <property type="entry name" value="Gti1/Pac2"/>
</dbReference>
<gene>
    <name evidence="1" type="ORF">SAMEA4029009_CIC11G00000000163</name>
</gene>
<dbReference type="PANTHER" id="PTHR28027:SF1">
    <property type="entry name" value="CAMP INDEPENDENT REGULATORY PROTEIN (AFU_ORTHOLOGUE AFUA_3G09640)"/>
    <property type="match status" value="1"/>
</dbReference>
<sequence length="205" mass="23276">MKGPFLIYQEYDVNRNVKPEGLIKKSFSLTTRQNERFRLISYYSVLGGGNPGAGAKVPSQDKMFARLVIDPHNYLNRIPSINSPDSRVQLMLPQDTHQPPMQQVPYLQPMDSPLPGIPIYYPAPTTYIVPHPHYPTLPVYGTHQLPQQLFYLRLVGPHGYWESYFPNITNDRSRVFTQSVNSAISFTSFPIRELSTLNSSPPPTG</sequence>
<dbReference type="EMBL" id="LT635768">
    <property type="protein sequence ID" value="SGZ57776.1"/>
    <property type="molecule type" value="Genomic_DNA"/>
</dbReference>
<organism evidence="1 2">
    <name type="scientific">Sungouiella intermedia</name>
    <dbReference type="NCBI Taxonomy" id="45354"/>
    <lineage>
        <taxon>Eukaryota</taxon>
        <taxon>Fungi</taxon>
        <taxon>Dikarya</taxon>
        <taxon>Ascomycota</taxon>
        <taxon>Saccharomycotina</taxon>
        <taxon>Pichiomycetes</taxon>
        <taxon>Metschnikowiaceae</taxon>
        <taxon>Sungouiella</taxon>
    </lineage>
</organism>
<dbReference type="GO" id="GO:0003677">
    <property type="term" value="F:DNA binding"/>
    <property type="evidence" value="ECO:0007669"/>
    <property type="project" value="TreeGrafter"/>
</dbReference>
<reference evidence="1 2" key="1">
    <citation type="submission" date="2016-10" db="EMBL/GenBank/DDBJ databases">
        <authorList>
            <person name="de Groot N.N."/>
        </authorList>
    </citation>
    <scope>NUCLEOTIDE SEQUENCE [LARGE SCALE GENOMIC DNA]</scope>
    <source>
        <strain evidence="1 2">PYCC 4715</strain>
    </source>
</reference>
<name>A0A1L0DPJ5_9ASCO</name>
<dbReference type="AlphaFoldDB" id="A0A1L0DPJ5"/>
<evidence type="ECO:0000313" key="2">
    <source>
        <dbReference type="Proteomes" id="UP000182259"/>
    </source>
</evidence>
<dbReference type="Proteomes" id="UP000182259">
    <property type="component" value="Chromosome V"/>
</dbReference>
<protein>
    <submittedName>
        <fullName evidence="1">CIC11C00000000163</fullName>
    </submittedName>
</protein>
<accession>A0A1L0DPJ5</accession>
<proteinExistence type="predicted"/>